<comment type="similarity">
    <text evidence="2 12">Belongs to the amiloride-sensitive sodium channel (TC 1.A.6) family.</text>
</comment>
<name>A0A7R9A642_9CRUS</name>
<dbReference type="Gene3D" id="2.60.470.10">
    <property type="entry name" value="Acid-sensing ion channels like domains"/>
    <property type="match status" value="1"/>
</dbReference>
<evidence type="ECO:0000256" key="1">
    <source>
        <dbReference type="ARBA" id="ARBA00004141"/>
    </source>
</evidence>
<evidence type="ECO:0000313" key="15">
    <source>
        <dbReference type="Proteomes" id="UP000677054"/>
    </source>
</evidence>
<comment type="subcellular location">
    <subcellularLocation>
        <location evidence="1">Membrane</location>
        <topology evidence="1">Multi-pass membrane protein</topology>
    </subcellularLocation>
</comment>
<evidence type="ECO:0000313" key="14">
    <source>
        <dbReference type="EMBL" id="CAD7247784.1"/>
    </source>
</evidence>
<dbReference type="OrthoDB" id="8065060at2759"/>
<keyword evidence="6" id="KW-1133">Transmembrane helix</keyword>
<keyword evidence="10 12" id="KW-0739">Sodium transport</keyword>
<reference evidence="14" key="1">
    <citation type="submission" date="2020-11" db="EMBL/GenBank/DDBJ databases">
        <authorList>
            <person name="Tran Van P."/>
        </authorList>
    </citation>
    <scope>NUCLEOTIDE SEQUENCE</scope>
</reference>
<dbReference type="PRINTS" id="PR01078">
    <property type="entry name" value="AMINACHANNEL"/>
</dbReference>
<evidence type="ECO:0000256" key="13">
    <source>
        <dbReference type="SAM" id="MobiDB-lite"/>
    </source>
</evidence>
<keyword evidence="15" id="KW-1185">Reference proteome</keyword>
<keyword evidence="7" id="KW-0915">Sodium</keyword>
<feature type="compositionally biased region" description="Polar residues" evidence="13">
    <location>
        <begin position="141"/>
        <end position="173"/>
    </location>
</feature>
<feature type="region of interest" description="Disordered" evidence="13">
    <location>
        <begin position="141"/>
        <end position="228"/>
    </location>
</feature>
<keyword evidence="3 12" id="KW-0813">Transport</keyword>
<evidence type="ECO:0000256" key="4">
    <source>
        <dbReference type="ARBA" id="ARBA00022461"/>
    </source>
</evidence>
<dbReference type="InterPro" id="IPR001873">
    <property type="entry name" value="ENaC"/>
</dbReference>
<evidence type="ECO:0000256" key="7">
    <source>
        <dbReference type="ARBA" id="ARBA00023053"/>
    </source>
</evidence>
<evidence type="ECO:0000256" key="3">
    <source>
        <dbReference type="ARBA" id="ARBA00022448"/>
    </source>
</evidence>
<feature type="compositionally biased region" description="Polar residues" evidence="13">
    <location>
        <begin position="185"/>
        <end position="204"/>
    </location>
</feature>
<sequence length="685" mass="77514">MNTHKELEFPAVTICAYSPFWKNQEDDPTLLNFKNLFELNEDLEGALNDLLQPVDTSHQTTVALSSNDDDDDTKRDVVRNNCIKPFVHLYPNDAQNSSRLKRQVEVSTSALNSNSDVITTEMDSIYYDASQVAVDIFNSSSTNPPTSAMNSSLNTSTEVPTNTEANSGLTSETLPFEASTRKSHGASTTSGSQLEVSVHSTTRSPVDGRAESSTPFDASEVPREEDYDDDELRKIFEDDGIRVDSGDERKNGTRKINNETVKVDDFLSMMFLTSSYSLRDFREYLNLADAISDINKSIQHCSFNDVPCNPDDFRVKNDSNYGQCLTYNYKGDKRVSRSGSSNALLLKLTWNALNEFILLAPAKGFRITLHHPKSEPDPLGEGFDVGLNWNSYVGMRKMSFERLRPDTGGDCAFDSYLQERFDQRIFKVSDGTKYSKMLCLELCKLWRIRQNATTQCYLKSPLLQNEVNVSEYCNRQARMKSVDILKMINKDEDYLCSCPQPCTEERYQWSLSTAQTVPQHAWLLDLIAWMRVKKGTTLDKNILMTETYCKQPTDDASIAVVNIYYETMTTERIAETPMFSVVSFIGTLGGLLGLYAGLSFVSVLEVLEWMLDLVLYGWRKPEEKLGRKRVAIITCIEPLELERTSTKMEALGSGASWGEMLHNYRPHREAQRAGFDIVFSDQVIF</sequence>
<evidence type="ECO:0000256" key="10">
    <source>
        <dbReference type="ARBA" id="ARBA00023201"/>
    </source>
</evidence>
<proteinExistence type="inferred from homology"/>
<evidence type="ECO:0000256" key="6">
    <source>
        <dbReference type="ARBA" id="ARBA00022989"/>
    </source>
</evidence>
<keyword evidence="9" id="KW-0472">Membrane</keyword>
<evidence type="ECO:0000256" key="11">
    <source>
        <dbReference type="ARBA" id="ARBA00023303"/>
    </source>
</evidence>
<protein>
    <submittedName>
        <fullName evidence="14">Uncharacterized protein</fullName>
    </submittedName>
</protein>
<gene>
    <name evidence="14" type="ORF">DSTB1V02_LOCUS7609</name>
</gene>
<evidence type="ECO:0000256" key="12">
    <source>
        <dbReference type="RuleBase" id="RU000679"/>
    </source>
</evidence>
<dbReference type="EMBL" id="LR901096">
    <property type="protein sequence ID" value="CAD7247784.1"/>
    <property type="molecule type" value="Genomic_DNA"/>
</dbReference>
<dbReference type="GO" id="GO:0005886">
    <property type="term" value="C:plasma membrane"/>
    <property type="evidence" value="ECO:0007669"/>
    <property type="project" value="TreeGrafter"/>
</dbReference>
<keyword evidence="8 12" id="KW-0406">Ion transport</keyword>
<dbReference type="Proteomes" id="UP000677054">
    <property type="component" value="Unassembled WGS sequence"/>
</dbReference>
<evidence type="ECO:0000256" key="2">
    <source>
        <dbReference type="ARBA" id="ARBA00007193"/>
    </source>
</evidence>
<dbReference type="PANTHER" id="PTHR11690">
    <property type="entry name" value="AMILORIDE-SENSITIVE SODIUM CHANNEL-RELATED"/>
    <property type="match status" value="1"/>
</dbReference>
<dbReference type="Pfam" id="PF00858">
    <property type="entry name" value="ASC"/>
    <property type="match status" value="1"/>
</dbReference>
<dbReference type="AlphaFoldDB" id="A0A7R9A642"/>
<accession>A0A7R9A642</accession>
<dbReference type="EMBL" id="CAJPEV010001579">
    <property type="protein sequence ID" value="CAG0893375.1"/>
    <property type="molecule type" value="Genomic_DNA"/>
</dbReference>
<keyword evidence="4 12" id="KW-0894">Sodium channel</keyword>
<evidence type="ECO:0000256" key="5">
    <source>
        <dbReference type="ARBA" id="ARBA00022692"/>
    </source>
</evidence>
<evidence type="ECO:0000256" key="8">
    <source>
        <dbReference type="ARBA" id="ARBA00023065"/>
    </source>
</evidence>
<dbReference type="PANTHER" id="PTHR11690:SF248">
    <property type="entry name" value="PICKPOCKET 17, ISOFORM A"/>
    <property type="match status" value="1"/>
</dbReference>
<evidence type="ECO:0000256" key="9">
    <source>
        <dbReference type="ARBA" id="ARBA00023136"/>
    </source>
</evidence>
<dbReference type="GO" id="GO:0015280">
    <property type="term" value="F:ligand-gated sodium channel activity"/>
    <property type="evidence" value="ECO:0007669"/>
    <property type="project" value="TreeGrafter"/>
</dbReference>
<keyword evidence="5 12" id="KW-0812">Transmembrane</keyword>
<keyword evidence="11 12" id="KW-0407">Ion channel</keyword>
<organism evidence="14">
    <name type="scientific">Darwinula stevensoni</name>
    <dbReference type="NCBI Taxonomy" id="69355"/>
    <lineage>
        <taxon>Eukaryota</taxon>
        <taxon>Metazoa</taxon>
        <taxon>Ecdysozoa</taxon>
        <taxon>Arthropoda</taxon>
        <taxon>Crustacea</taxon>
        <taxon>Oligostraca</taxon>
        <taxon>Ostracoda</taxon>
        <taxon>Podocopa</taxon>
        <taxon>Podocopida</taxon>
        <taxon>Darwinulocopina</taxon>
        <taxon>Darwinuloidea</taxon>
        <taxon>Darwinulidae</taxon>
        <taxon>Darwinula</taxon>
    </lineage>
</organism>